<name>A0A263BYU3_9BACI</name>
<dbReference type="EMBL" id="NPIA01000001">
    <property type="protein sequence ID" value="OZM58336.1"/>
    <property type="molecule type" value="Genomic_DNA"/>
</dbReference>
<keyword evidence="2" id="KW-0575">Peroxidase</keyword>
<dbReference type="PANTHER" id="PTHR34599">
    <property type="entry name" value="PEROXIDASE-RELATED"/>
    <property type="match status" value="1"/>
</dbReference>
<accession>A0A263BYU3</accession>
<dbReference type="AlphaFoldDB" id="A0A263BYU3"/>
<keyword evidence="3" id="KW-1185">Reference proteome</keyword>
<proteinExistence type="predicted"/>
<dbReference type="SUPFAM" id="SSF48317">
    <property type="entry name" value="Acid phosphatase/Vanadium-dependent haloperoxidase"/>
    <property type="match status" value="1"/>
</dbReference>
<reference evidence="2 3" key="2">
    <citation type="submission" date="2017-09" db="EMBL/GenBank/DDBJ databases">
        <title>Bacillus patelloidae sp. nov., isolated from the intestinal tract of a marine limpet.</title>
        <authorList>
            <person name="Liu R."/>
            <person name="Dong C."/>
            <person name="Shao Z."/>
        </authorList>
    </citation>
    <scope>NUCLEOTIDE SEQUENCE [LARGE SCALE GENOMIC DNA]</scope>
    <source>
        <strain evidence="2 3">SA5d-4</strain>
    </source>
</reference>
<evidence type="ECO:0000313" key="2">
    <source>
        <dbReference type="EMBL" id="OZM58336.1"/>
    </source>
</evidence>
<organism evidence="2 3">
    <name type="scientific">Lottiidibacillus patelloidae</name>
    <dbReference type="NCBI Taxonomy" id="2670334"/>
    <lineage>
        <taxon>Bacteria</taxon>
        <taxon>Bacillati</taxon>
        <taxon>Bacillota</taxon>
        <taxon>Bacilli</taxon>
        <taxon>Bacillales</taxon>
        <taxon>Bacillaceae</taxon>
        <taxon>Lottiidibacillus</taxon>
    </lineage>
</organism>
<comment type="caution">
    <text evidence="2">The sequence shown here is derived from an EMBL/GenBank/DDBJ whole genome shotgun (WGS) entry which is preliminary data.</text>
</comment>
<keyword evidence="2" id="KW-0560">Oxidoreductase</keyword>
<dbReference type="Proteomes" id="UP000217083">
    <property type="component" value="Unassembled WGS sequence"/>
</dbReference>
<dbReference type="RefSeq" id="WP_094921053.1">
    <property type="nucleotide sequence ID" value="NZ_NPIA01000001.1"/>
</dbReference>
<protein>
    <submittedName>
        <fullName evidence="2">Chloroperoxidase</fullName>
    </submittedName>
</protein>
<dbReference type="GO" id="GO:0004601">
    <property type="term" value="F:peroxidase activity"/>
    <property type="evidence" value="ECO:0007669"/>
    <property type="project" value="UniProtKB-KW"/>
</dbReference>
<dbReference type="Gene3D" id="1.10.606.20">
    <property type="match status" value="1"/>
</dbReference>
<dbReference type="InterPro" id="IPR036938">
    <property type="entry name" value="PAP2/HPO_sf"/>
</dbReference>
<dbReference type="CDD" id="cd03398">
    <property type="entry name" value="PAP2_haloperoxidase"/>
    <property type="match status" value="1"/>
</dbReference>
<evidence type="ECO:0000313" key="3">
    <source>
        <dbReference type="Proteomes" id="UP000217083"/>
    </source>
</evidence>
<evidence type="ECO:0000259" key="1">
    <source>
        <dbReference type="Pfam" id="PF01569"/>
    </source>
</evidence>
<reference evidence="3" key="1">
    <citation type="submission" date="2017-08" db="EMBL/GenBank/DDBJ databases">
        <authorList>
            <person name="Huang Z."/>
        </authorList>
    </citation>
    <scope>NUCLEOTIDE SEQUENCE [LARGE SCALE GENOMIC DNA]</scope>
    <source>
        <strain evidence="3">SA5d-4</strain>
    </source>
</reference>
<dbReference type="Pfam" id="PF01569">
    <property type="entry name" value="PAP2"/>
    <property type="match status" value="1"/>
</dbReference>
<feature type="domain" description="Phosphatidic acid phosphatase type 2/haloperoxidase" evidence="1">
    <location>
        <begin position="132"/>
        <end position="229"/>
    </location>
</feature>
<dbReference type="InterPro" id="IPR052559">
    <property type="entry name" value="V-haloperoxidase"/>
</dbReference>
<dbReference type="InterPro" id="IPR000326">
    <property type="entry name" value="PAP2/HPO"/>
</dbReference>
<sequence length="296" mass="34026">MKYSYNRWSSLPYAGEKVPPQNPEEPLAGSWPLKYLKRDSDGKILSPEGKVIRFHLKDPRKINWKEELKYVHSTLNNLTDRQKEVADYWGTGVATKQWTPVIDRLIDTYGVTAPHAARILDTCHAAINDSFVVTWFLKYKLDVARPNQIDPDLATFLCTPRHPTYPSGHSVIAGCAETVLSYYFPTECNQLAELAEECAVSRLYGGVHFPVDNDEGLRLGRQIGLLVVKELEKQRNANDEAVDTRYTDSRSAKLPPITYEQVIPFDFRKICDSKLLPKDDVSNFNYIYKKWRKILW</sequence>
<dbReference type="PANTHER" id="PTHR34599:SF1">
    <property type="entry name" value="PHOSPHATIDIC ACID PHOSPHATASE TYPE 2_HALOPEROXIDASE DOMAIN-CONTAINING PROTEIN"/>
    <property type="match status" value="1"/>
</dbReference>
<gene>
    <name evidence="2" type="ORF">CIB95_01840</name>
</gene>